<proteinExistence type="predicted"/>
<keyword evidence="2" id="KW-1185">Reference proteome</keyword>
<name>A0ABX3A0Y9_9GAMM</name>
<sequence>MSRAWPGQAVFDFMKNGLKGAALLKKIRFNFIEESASQTSDLKFLKLLSGGLCAVVRIEGKILTTELVRIEQVFFTRELFNGQALAT</sequence>
<accession>A0ABX3A0Y9</accession>
<protein>
    <submittedName>
        <fullName evidence="1">Uncharacterized protein</fullName>
    </submittedName>
</protein>
<evidence type="ECO:0000313" key="1">
    <source>
        <dbReference type="EMBL" id="ODN42541.1"/>
    </source>
</evidence>
<reference evidence="1 2" key="1">
    <citation type="submission" date="2016-08" db="EMBL/GenBank/DDBJ databases">
        <title>Draft genome sequence of Candidatus Piscirickettsia litoralis, from seawater.</title>
        <authorList>
            <person name="Wan X."/>
            <person name="Lee A.J."/>
            <person name="Hou S."/>
            <person name="Donachie S.P."/>
        </authorList>
    </citation>
    <scope>NUCLEOTIDE SEQUENCE [LARGE SCALE GENOMIC DNA]</scope>
    <source>
        <strain evidence="1 2">Y2</strain>
    </source>
</reference>
<dbReference type="RefSeq" id="WP_069312338.1">
    <property type="nucleotide sequence ID" value="NZ_MDTU01000001.1"/>
</dbReference>
<organism evidence="1 2">
    <name type="scientific">Piscirickettsia litoralis</name>
    <dbReference type="NCBI Taxonomy" id="1891921"/>
    <lineage>
        <taxon>Bacteria</taxon>
        <taxon>Pseudomonadati</taxon>
        <taxon>Pseudomonadota</taxon>
        <taxon>Gammaproteobacteria</taxon>
        <taxon>Thiotrichales</taxon>
        <taxon>Piscirickettsiaceae</taxon>
        <taxon>Piscirickettsia</taxon>
    </lineage>
</organism>
<dbReference type="Proteomes" id="UP000094329">
    <property type="component" value="Unassembled WGS sequence"/>
</dbReference>
<comment type="caution">
    <text evidence="1">The sequence shown here is derived from an EMBL/GenBank/DDBJ whole genome shotgun (WGS) entry which is preliminary data.</text>
</comment>
<evidence type="ECO:0000313" key="2">
    <source>
        <dbReference type="Proteomes" id="UP000094329"/>
    </source>
</evidence>
<dbReference type="EMBL" id="MDTU01000001">
    <property type="protein sequence ID" value="ODN42541.1"/>
    <property type="molecule type" value="Genomic_DNA"/>
</dbReference>
<gene>
    <name evidence="1" type="ORF">BGC07_05865</name>
</gene>